<evidence type="ECO:0000313" key="2">
    <source>
        <dbReference type="Proteomes" id="UP000268469"/>
    </source>
</evidence>
<dbReference type="AlphaFoldDB" id="A0A660SJQ8"/>
<reference evidence="1 2" key="1">
    <citation type="submission" date="2018-06" db="EMBL/GenBank/DDBJ databases">
        <title>Extensive metabolic versatility and redundancy in microbially diverse, dynamic hydrothermal sediments.</title>
        <authorList>
            <person name="Dombrowski N."/>
            <person name="Teske A."/>
            <person name="Baker B.J."/>
        </authorList>
    </citation>
    <scope>NUCLEOTIDE SEQUENCE [LARGE SCALE GENOMIC DNA]</scope>
    <source>
        <strain evidence="1">B36_G15</strain>
    </source>
</reference>
<evidence type="ECO:0000313" key="1">
    <source>
        <dbReference type="EMBL" id="RKX71019.1"/>
    </source>
</evidence>
<comment type="caution">
    <text evidence="1">The sequence shown here is derived from an EMBL/GenBank/DDBJ whole genome shotgun (WGS) entry which is preliminary data.</text>
</comment>
<dbReference type="EMBL" id="QNBE01000020">
    <property type="protein sequence ID" value="RKX71019.1"/>
    <property type="molecule type" value="Genomic_DNA"/>
</dbReference>
<name>A0A660SJQ8_UNCW3</name>
<protein>
    <submittedName>
        <fullName evidence="1">Uncharacterized protein</fullName>
    </submittedName>
</protein>
<accession>A0A660SJQ8</accession>
<proteinExistence type="predicted"/>
<dbReference type="Proteomes" id="UP000268469">
    <property type="component" value="Unassembled WGS sequence"/>
</dbReference>
<dbReference type="PROSITE" id="PS51257">
    <property type="entry name" value="PROKAR_LIPOPROTEIN"/>
    <property type="match status" value="1"/>
</dbReference>
<sequence>MRRYLPILYGIFFLIGCKGAVELTAPDVTYEVTSDGGGLSLSWSEQEDAEGYIIYADDVVVDTVTDLSYEMKTPAKVVKVTAYAGEEESDPWTHDFSPVISTGVSVWGLADPDPDHPSGLGFDTEGNAVTYALLDTANWNNIDFVFDDKNFTTINIVTPNSSLYNSGQGINDESNYTSDEQQVSFDSLDIAPAAGSYYDHSELVVNGVFASWIDPDGGASPDANDNFIKFQVVKISGHEVQLKIAYQREGGLRWLVTR</sequence>
<organism evidence="1 2">
    <name type="scientific">candidate division WOR-3 bacterium</name>
    <dbReference type="NCBI Taxonomy" id="2052148"/>
    <lineage>
        <taxon>Bacteria</taxon>
        <taxon>Bacteria division WOR-3</taxon>
    </lineage>
</organism>
<gene>
    <name evidence="1" type="ORF">DRP53_03055</name>
</gene>